<reference evidence="1 2" key="1">
    <citation type="submission" date="2020-05" db="EMBL/GenBank/DDBJ databases">
        <authorList>
            <person name="Campoy J."/>
            <person name="Schneeberger K."/>
            <person name="Spophaly S."/>
        </authorList>
    </citation>
    <scope>NUCLEOTIDE SEQUENCE [LARGE SCALE GENOMIC DNA]</scope>
    <source>
        <strain evidence="1">PruArmRojPasFocal</strain>
    </source>
</reference>
<evidence type="ECO:0000313" key="1">
    <source>
        <dbReference type="EMBL" id="CAB4267706.1"/>
    </source>
</evidence>
<dbReference type="Proteomes" id="UP000507222">
    <property type="component" value="Unassembled WGS sequence"/>
</dbReference>
<sequence length="119" mass="13771">MVEVVLLDLLRTLISPYPHICPQRLNRCRPHSICRVPPRPQRHVGDRNPNLGLMVSYIVNTLNSKYVAFFDVWLIFSEISFFCNSSLLATFILFMLAAMTAFHCAETNLLIIWVSYQLK</sequence>
<proteinExistence type="predicted"/>
<dbReference type="AlphaFoldDB" id="A0A6J5TUH1"/>
<organism evidence="1 2">
    <name type="scientific">Prunus armeniaca</name>
    <name type="common">Apricot</name>
    <name type="synonym">Armeniaca vulgaris</name>
    <dbReference type="NCBI Taxonomy" id="36596"/>
    <lineage>
        <taxon>Eukaryota</taxon>
        <taxon>Viridiplantae</taxon>
        <taxon>Streptophyta</taxon>
        <taxon>Embryophyta</taxon>
        <taxon>Tracheophyta</taxon>
        <taxon>Spermatophyta</taxon>
        <taxon>Magnoliopsida</taxon>
        <taxon>eudicotyledons</taxon>
        <taxon>Gunneridae</taxon>
        <taxon>Pentapetalae</taxon>
        <taxon>rosids</taxon>
        <taxon>fabids</taxon>
        <taxon>Rosales</taxon>
        <taxon>Rosaceae</taxon>
        <taxon>Amygdaloideae</taxon>
        <taxon>Amygdaleae</taxon>
        <taxon>Prunus</taxon>
    </lineage>
</organism>
<evidence type="ECO:0000313" key="2">
    <source>
        <dbReference type="Proteomes" id="UP000507222"/>
    </source>
</evidence>
<dbReference type="EMBL" id="CAEKDK010000001">
    <property type="protein sequence ID" value="CAB4267706.1"/>
    <property type="molecule type" value="Genomic_DNA"/>
</dbReference>
<accession>A0A6J5TUH1</accession>
<name>A0A6J5TUH1_PRUAR</name>
<protein>
    <submittedName>
        <fullName evidence="1">Uncharacterized protein</fullName>
    </submittedName>
</protein>
<gene>
    <name evidence="1" type="ORF">CURHAP_LOCUS10531</name>
</gene>